<dbReference type="PROSITE" id="PS50280">
    <property type="entry name" value="SET"/>
    <property type="match status" value="1"/>
</dbReference>
<dbReference type="InterPro" id="IPR011990">
    <property type="entry name" value="TPR-like_helical_dom_sf"/>
</dbReference>
<dbReference type="PANTHER" id="PTHR47332:SF4">
    <property type="entry name" value="SET DOMAIN-CONTAINING PROTEIN 5"/>
    <property type="match status" value="1"/>
</dbReference>
<evidence type="ECO:0000313" key="3">
    <source>
        <dbReference type="Proteomes" id="UP001430848"/>
    </source>
</evidence>
<dbReference type="InterPro" id="IPR046341">
    <property type="entry name" value="SET_dom_sf"/>
</dbReference>
<dbReference type="Gene3D" id="2.170.270.10">
    <property type="entry name" value="SET domain"/>
    <property type="match status" value="1"/>
</dbReference>
<dbReference type="Pfam" id="PF00856">
    <property type="entry name" value="SET"/>
    <property type="match status" value="1"/>
</dbReference>
<dbReference type="SUPFAM" id="SSF82199">
    <property type="entry name" value="SET domain"/>
    <property type="match status" value="1"/>
</dbReference>
<reference evidence="2 3" key="1">
    <citation type="submission" date="2024-02" db="EMBL/GenBank/DDBJ databases">
        <title>De novo assembly and annotation of 12 fungi associated with fruit tree decline syndrome in Ontario, Canada.</title>
        <authorList>
            <person name="Sulman M."/>
            <person name="Ellouze W."/>
            <person name="Ilyukhin E."/>
        </authorList>
    </citation>
    <scope>NUCLEOTIDE SEQUENCE [LARGE SCALE GENOMIC DNA]</scope>
    <source>
        <strain evidence="2 3">M169</strain>
    </source>
</reference>
<dbReference type="EMBL" id="JAKNSF020000102">
    <property type="protein sequence ID" value="KAK7716015.1"/>
    <property type="molecule type" value="Genomic_DNA"/>
</dbReference>
<protein>
    <recommendedName>
        <fullName evidence="1">SET domain-containing protein</fullName>
    </recommendedName>
</protein>
<dbReference type="SMART" id="SM00317">
    <property type="entry name" value="SET"/>
    <property type="match status" value="1"/>
</dbReference>
<dbReference type="InterPro" id="IPR053185">
    <property type="entry name" value="SET_domain_protein"/>
</dbReference>
<evidence type="ECO:0000259" key="1">
    <source>
        <dbReference type="PROSITE" id="PS50280"/>
    </source>
</evidence>
<dbReference type="CDD" id="cd20071">
    <property type="entry name" value="SET_SMYD"/>
    <property type="match status" value="1"/>
</dbReference>
<proteinExistence type="predicted"/>
<dbReference type="Gene3D" id="1.25.40.10">
    <property type="entry name" value="Tetratricopeptide repeat domain"/>
    <property type="match status" value="1"/>
</dbReference>
<dbReference type="PANTHER" id="PTHR47332">
    <property type="entry name" value="SET DOMAIN-CONTAINING PROTEIN 5"/>
    <property type="match status" value="1"/>
</dbReference>
<feature type="domain" description="SET" evidence="1">
    <location>
        <begin position="152"/>
        <end position="292"/>
    </location>
</feature>
<gene>
    <name evidence="2" type="ORF">SLS63_011192</name>
</gene>
<keyword evidence="3" id="KW-1185">Reference proteome</keyword>
<dbReference type="Proteomes" id="UP001430848">
    <property type="component" value="Unassembled WGS sequence"/>
</dbReference>
<evidence type="ECO:0000313" key="2">
    <source>
        <dbReference type="EMBL" id="KAK7716015.1"/>
    </source>
</evidence>
<organism evidence="2 3">
    <name type="scientific">Diaporthe eres</name>
    <name type="common">Phomopsis oblonga</name>
    <dbReference type="NCBI Taxonomy" id="83184"/>
    <lineage>
        <taxon>Eukaryota</taxon>
        <taxon>Fungi</taxon>
        <taxon>Dikarya</taxon>
        <taxon>Ascomycota</taxon>
        <taxon>Pezizomycotina</taxon>
        <taxon>Sordariomycetes</taxon>
        <taxon>Sordariomycetidae</taxon>
        <taxon>Diaporthales</taxon>
        <taxon>Diaporthaceae</taxon>
        <taxon>Diaporthe</taxon>
        <taxon>Diaporthe eres species complex</taxon>
    </lineage>
</organism>
<accession>A0ABR1NUU2</accession>
<dbReference type="InterPro" id="IPR001214">
    <property type="entry name" value="SET_dom"/>
</dbReference>
<name>A0ABR1NUU2_DIAER</name>
<sequence>MGIVAGFDMVPRLSRGTADTQHWDHFINVIKDHYKDDAQVETTTNCILFKVGEHPSLPLEGHKFLRFSSKVSGRIATESRAESYINTVTALAKTNFGSRIQYWNEAFDQWGHYDWDEVDDSLKSYDEADSEISTSINPHLTGTEPKEEVDNPLFEVKQIPSKGKGLVARLDIDAGTRILCEKPLLTAESMPPEALELVLASKLKAMTKTEQRQYFSLHNNFPGKPVLGSILKTNGLPCGADSSAGGIYPTICLINHSCLPNSHNNWNDDAKHETIHAMRPIKAGEEITIPYDHGGPSAERQAFLKSAFGFDCKCSTCTLPPAELRDSDARRVLIQRLDEAIGDPYRMATKPVESLRDCHKLLETLKKEFKDYTGVRGCRLYYDAFQICISNGDQARASVFAEKAYRARACCEGEDSPETKRMKALSAKPTEHMSYGLLSKKWNTTRKMVPKGLDEAQFEAWLFKEQR</sequence>
<comment type="caution">
    <text evidence="2">The sequence shown here is derived from an EMBL/GenBank/DDBJ whole genome shotgun (WGS) entry which is preliminary data.</text>
</comment>